<dbReference type="PANTHER" id="PTHR39337">
    <property type="entry name" value="BLR5642 PROTEIN"/>
    <property type="match status" value="1"/>
</dbReference>
<proteinExistence type="predicted"/>
<evidence type="ECO:0000313" key="2">
    <source>
        <dbReference type="Proteomes" id="UP000095332"/>
    </source>
</evidence>
<organism evidence="1 2">
    <name type="scientific">Parabacteroides distasonis</name>
    <dbReference type="NCBI Taxonomy" id="823"/>
    <lineage>
        <taxon>Bacteria</taxon>
        <taxon>Pseudomonadati</taxon>
        <taxon>Bacteroidota</taxon>
        <taxon>Bacteroidia</taxon>
        <taxon>Bacteroidales</taxon>
        <taxon>Tannerellaceae</taxon>
        <taxon>Parabacteroides</taxon>
    </lineage>
</organism>
<dbReference type="RefSeq" id="WP_057329501.1">
    <property type="nucleotide sequence ID" value="NZ_CP072231.1"/>
</dbReference>
<reference evidence="1 2" key="1">
    <citation type="submission" date="2015-09" db="EMBL/GenBank/DDBJ databases">
        <authorList>
            <consortium name="Pathogen Informatics"/>
        </authorList>
    </citation>
    <scope>NUCLEOTIDE SEQUENCE [LARGE SCALE GENOMIC DNA]</scope>
    <source>
        <strain evidence="1 2">2789STDY5834948</strain>
    </source>
</reference>
<accession>A0A174XAU1</accession>
<dbReference type="InterPro" id="IPR007438">
    <property type="entry name" value="DUF488"/>
</dbReference>
<dbReference type="AlphaFoldDB" id="A0A174XAU1"/>
<dbReference type="Proteomes" id="UP000095332">
    <property type="component" value="Unassembled WGS sequence"/>
</dbReference>
<gene>
    <name evidence="1" type="ORF">ERS852560_04099</name>
</gene>
<dbReference type="PANTHER" id="PTHR39337:SF1">
    <property type="entry name" value="BLR5642 PROTEIN"/>
    <property type="match status" value="1"/>
</dbReference>
<name>A0A174XAU1_PARDI</name>
<sequence>MEFYTIGVYGSTEQSFFTKLKENGIDTFCDIRQRRGVRGKKYAYVNSTYLQNKLKEYGIKYLYISQLSPTTEIRELQKEIDKKNGISKSARIEIGKVFEIEYKNKILSQFNFDTLIHTLKENNSQKIALFCVEEHPEACHRSIVAKALHLKYNNFIKHL</sequence>
<dbReference type="Pfam" id="PF04343">
    <property type="entry name" value="DUF488"/>
    <property type="match status" value="1"/>
</dbReference>
<evidence type="ECO:0000313" key="1">
    <source>
        <dbReference type="EMBL" id="CUQ55091.1"/>
    </source>
</evidence>
<dbReference type="GeneID" id="69982957"/>
<protein>
    <submittedName>
        <fullName evidence="1">Uncharacterized conserved protein</fullName>
    </submittedName>
</protein>
<dbReference type="EMBL" id="CZBM01000025">
    <property type="protein sequence ID" value="CUQ55091.1"/>
    <property type="molecule type" value="Genomic_DNA"/>
</dbReference>